<dbReference type="Gene3D" id="3.10.180.10">
    <property type="entry name" value="2,3-Dihydroxybiphenyl 1,2-Dioxygenase, domain 1"/>
    <property type="match status" value="1"/>
</dbReference>
<organism evidence="2 3">
    <name type="scientific">Yoonia maricola</name>
    <dbReference type="NCBI Taxonomy" id="420999"/>
    <lineage>
        <taxon>Bacteria</taxon>
        <taxon>Pseudomonadati</taxon>
        <taxon>Pseudomonadota</taxon>
        <taxon>Alphaproteobacteria</taxon>
        <taxon>Rhodobacterales</taxon>
        <taxon>Paracoccaceae</taxon>
        <taxon>Yoonia</taxon>
    </lineage>
</organism>
<dbReference type="GO" id="GO:0051213">
    <property type="term" value="F:dioxygenase activity"/>
    <property type="evidence" value="ECO:0007669"/>
    <property type="project" value="UniProtKB-KW"/>
</dbReference>
<dbReference type="InterPro" id="IPR004360">
    <property type="entry name" value="Glyas_Fos-R_dOase_dom"/>
</dbReference>
<evidence type="ECO:0000313" key="3">
    <source>
        <dbReference type="Proteomes" id="UP000228531"/>
    </source>
</evidence>
<dbReference type="InterPro" id="IPR029068">
    <property type="entry name" value="Glyas_Bleomycin-R_OHBP_Dase"/>
</dbReference>
<dbReference type="AlphaFoldDB" id="A0A2M8WL26"/>
<dbReference type="OrthoDB" id="4725692at2"/>
<keyword evidence="2" id="KW-0560">Oxidoreductase</keyword>
<dbReference type="SUPFAM" id="SSF54593">
    <property type="entry name" value="Glyoxalase/Bleomycin resistance protein/Dihydroxybiphenyl dioxygenase"/>
    <property type="match status" value="1"/>
</dbReference>
<keyword evidence="2" id="KW-0456">Lyase</keyword>
<protein>
    <submittedName>
        <fullName evidence="2">Catechol 2,3-dioxygenase-like lactoylglutathione lyase family enzyme</fullName>
    </submittedName>
</protein>
<sequence>MAHLEHVNITVAEPQKTAAMLSDLFGWHTRWQGAAINGGFTVHVGSDDSYIALYTGPGGAQHQKPADNSYLQRGGFNHVGVVVDDLEAMEAKVKALGFETHSHADYEPGTRFYFNDMDGVEYEVISYA</sequence>
<dbReference type="Proteomes" id="UP000228531">
    <property type="component" value="Unassembled WGS sequence"/>
</dbReference>
<feature type="domain" description="VOC" evidence="1">
    <location>
        <begin position="3"/>
        <end position="127"/>
    </location>
</feature>
<reference evidence="2 3" key="1">
    <citation type="submission" date="2017-11" db="EMBL/GenBank/DDBJ databases">
        <title>Genomic Encyclopedia of Archaeal and Bacterial Type Strains, Phase II (KMG-II): From Individual Species to Whole Genera.</title>
        <authorList>
            <person name="Goeker M."/>
        </authorList>
    </citation>
    <scope>NUCLEOTIDE SEQUENCE [LARGE SCALE GENOMIC DNA]</scope>
    <source>
        <strain evidence="2 3">DSM 29128</strain>
    </source>
</reference>
<evidence type="ECO:0000259" key="1">
    <source>
        <dbReference type="PROSITE" id="PS51819"/>
    </source>
</evidence>
<keyword evidence="2" id="KW-0223">Dioxygenase</keyword>
<accession>A0A2M8WL26</accession>
<dbReference type="RefSeq" id="WP_100366540.1">
    <property type="nucleotide sequence ID" value="NZ_PGTY01000001.1"/>
</dbReference>
<dbReference type="InterPro" id="IPR037523">
    <property type="entry name" value="VOC_core"/>
</dbReference>
<proteinExistence type="predicted"/>
<dbReference type="Pfam" id="PF00903">
    <property type="entry name" value="Glyoxalase"/>
    <property type="match status" value="1"/>
</dbReference>
<keyword evidence="3" id="KW-1185">Reference proteome</keyword>
<dbReference type="GO" id="GO:0016829">
    <property type="term" value="F:lyase activity"/>
    <property type="evidence" value="ECO:0007669"/>
    <property type="project" value="UniProtKB-KW"/>
</dbReference>
<comment type="caution">
    <text evidence="2">The sequence shown here is derived from an EMBL/GenBank/DDBJ whole genome shotgun (WGS) entry which is preliminary data.</text>
</comment>
<name>A0A2M8WL26_9RHOB</name>
<evidence type="ECO:0000313" key="2">
    <source>
        <dbReference type="EMBL" id="PJI91633.1"/>
    </source>
</evidence>
<dbReference type="CDD" id="cd06587">
    <property type="entry name" value="VOC"/>
    <property type="match status" value="1"/>
</dbReference>
<gene>
    <name evidence="2" type="ORF">BC777_0465</name>
</gene>
<dbReference type="PROSITE" id="PS51819">
    <property type="entry name" value="VOC"/>
    <property type="match status" value="1"/>
</dbReference>
<dbReference type="EMBL" id="PGTY01000001">
    <property type="protein sequence ID" value="PJI91633.1"/>
    <property type="molecule type" value="Genomic_DNA"/>
</dbReference>